<dbReference type="EMBL" id="BLZR01000001">
    <property type="protein sequence ID" value="GFP75019.1"/>
    <property type="molecule type" value="Genomic_DNA"/>
</dbReference>
<name>A0A6V8SCQ6_9CLOT</name>
<keyword evidence="2" id="KW-1185">Reference proteome</keyword>
<proteinExistence type="predicted"/>
<organism evidence="1 2">
    <name type="scientific">Clostridium fungisolvens</name>
    <dbReference type="NCBI Taxonomy" id="1604897"/>
    <lineage>
        <taxon>Bacteria</taxon>
        <taxon>Bacillati</taxon>
        <taxon>Bacillota</taxon>
        <taxon>Clostridia</taxon>
        <taxon>Eubacteriales</taxon>
        <taxon>Clostridiaceae</taxon>
        <taxon>Clostridium</taxon>
    </lineage>
</organism>
<evidence type="ECO:0000313" key="1">
    <source>
        <dbReference type="EMBL" id="GFP75019.1"/>
    </source>
</evidence>
<sequence length="69" mass="7792">MRIVIDIDIVNHAEILEKHKGGFASLLANSSFVKEQVEHEIRKEILNKLTKALKDGLSENGVKARIRIN</sequence>
<dbReference type="RefSeq" id="WP_183276552.1">
    <property type="nucleotide sequence ID" value="NZ_BLZR01000001.1"/>
</dbReference>
<comment type="caution">
    <text evidence="1">The sequence shown here is derived from an EMBL/GenBank/DDBJ whole genome shotgun (WGS) entry which is preliminary data.</text>
</comment>
<protein>
    <submittedName>
        <fullName evidence="1">Uncharacterized protein</fullName>
    </submittedName>
</protein>
<dbReference type="AlphaFoldDB" id="A0A6V8SCQ6"/>
<dbReference type="Proteomes" id="UP000580568">
    <property type="component" value="Unassembled WGS sequence"/>
</dbReference>
<reference evidence="1 2" key="1">
    <citation type="submission" date="2020-07" db="EMBL/GenBank/DDBJ databases">
        <title>A new beta-1,3-glucan-decomposing anaerobic bacterium isolated from anoxic soil subjected to biological soil disinfestation.</title>
        <authorList>
            <person name="Ueki A."/>
            <person name="Tonouchi A."/>
        </authorList>
    </citation>
    <scope>NUCLEOTIDE SEQUENCE [LARGE SCALE GENOMIC DNA]</scope>
    <source>
        <strain evidence="1 2">TW1</strain>
    </source>
</reference>
<accession>A0A6V8SCQ6</accession>
<gene>
    <name evidence="1" type="ORF">bsdtw1_01083</name>
</gene>
<evidence type="ECO:0000313" key="2">
    <source>
        <dbReference type="Proteomes" id="UP000580568"/>
    </source>
</evidence>